<dbReference type="FunFam" id="1.10.287.110:FF:000063">
    <property type="entry name" value="Translocation protein SEC63"/>
    <property type="match status" value="1"/>
</dbReference>
<dbReference type="InParanoid" id="T1FQJ4"/>
<dbReference type="PROSITE" id="PS50076">
    <property type="entry name" value="DNAJ_2"/>
    <property type="match status" value="1"/>
</dbReference>
<sequence>MAGMQFEYDEEDEQRKKYQCHCEPCQAKRQHAESHEPKKKFQKFIIKLILIIGWIFFIYIAYKTSQVELEFKEFDPYAELEIERGATVADIKKAYRRLSLIYHPDRETGDSHKFMKITKAHDALTDDEARKNWEEYGNPDGPGATQVGIALPKWIVEKQNSIWVNLKIIVLLINIIKNSLTCFLC</sequence>
<keyword evidence="5" id="KW-1185">Reference proteome</keyword>
<reference evidence="4" key="3">
    <citation type="submission" date="2015-06" db="UniProtKB">
        <authorList>
            <consortium name="EnsemblMetazoa"/>
        </authorList>
    </citation>
    <scope>IDENTIFICATION</scope>
</reference>
<reference evidence="5" key="1">
    <citation type="submission" date="2012-12" db="EMBL/GenBank/DDBJ databases">
        <authorList>
            <person name="Hellsten U."/>
            <person name="Grimwood J."/>
            <person name="Chapman J.A."/>
            <person name="Shapiro H."/>
            <person name="Aerts A."/>
            <person name="Otillar R.P."/>
            <person name="Terry A.Y."/>
            <person name="Boore J.L."/>
            <person name="Simakov O."/>
            <person name="Marletaz F."/>
            <person name="Cho S.-J."/>
            <person name="Edsinger-Gonzales E."/>
            <person name="Havlak P."/>
            <person name="Kuo D.-H."/>
            <person name="Larsson T."/>
            <person name="Lv J."/>
            <person name="Arendt D."/>
            <person name="Savage R."/>
            <person name="Osoegawa K."/>
            <person name="de Jong P."/>
            <person name="Lindberg D.R."/>
            <person name="Seaver E.C."/>
            <person name="Weisblat D.A."/>
            <person name="Putnam N.H."/>
            <person name="Grigoriev I.V."/>
            <person name="Rokhsar D.S."/>
        </authorList>
    </citation>
    <scope>NUCLEOTIDE SEQUENCE</scope>
</reference>
<dbReference type="AlphaFoldDB" id="T1FQJ4"/>
<reference evidence="3 5" key="2">
    <citation type="journal article" date="2013" name="Nature">
        <title>Insights into bilaterian evolution from three spiralian genomes.</title>
        <authorList>
            <person name="Simakov O."/>
            <person name="Marletaz F."/>
            <person name="Cho S.J."/>
            <person name="Edsinger-Gonzales E."/>
            <person name="Havlak P."/>
            <person name="Hellsten U."/>
            <person name="Kuo D.H."/>
            <person name="Larsson T."/>
            <person name="Lv J."/>
            <person name="Arendt D."/>
            <person name="Savage R."/>
            <person name="Osoegawa K."/>
            <person name="de Jong P."/>
            <person name="Grimwood J."/>
            <person name="Chapman J.A."/>
            <person name="Shapiro H."/>
            <person name="Aerts A."/>
            <person name="Otillar R.P."/>
            <person name="Terry A.Y."/>
            <person name="Boore J.L."/>
            <person name="Grigoriev I.V."/>
            <person name="Lindberg D.R."/>
            <person name="Seaver E.C."/>
            <person name="Weisblat D.A."/>
            <person name="Putnam N.H."/>
            <person name="Rokhsar D.S."/>
        </authorList>
    </citation>
    <scope>NUCLEOTIDE SEQUENCE</scope>
</reference>
<dbReference type="EMBL" id="KB097143">
    <property type="protein sequence ID" value="ESN99078.1"/>
    <property type="molecule type" value="Genomic_DNA"/>
</dbReference>
<dbReference type="PANTHER" id="PTHR24075:SF0">
    <property type="entry name" value="TRANSLOCATION PROTEIN SEC63 HOMOLOG"/>
    <property type="match status" value="1"/>
</dbReference>
<name>T1FQJ4_HELRO</name>
<dbReference type="eggNOG" id="KOG0721">
    <property type="taxonomic scope" value="Eukaryota"/>
</dbReference>
<protein>
    <recommendedName>
        <fullName evidence="2">J domain-containing protein</fullName>
    </recommendedName>
</protein>
<organism evidence="4 5">
    <name type="scientific">Helobdella robusta</name>
    <name type="common">Californian leech</name>
    <dbReference type="NCBI Taxonomy" id="6412"/>
    <lineage>
        <taxon>Eukaryota</taxon>
        <taxon>Metazoa</taxon>
        <taxon>Spiralia</taxon>
        <taxon>Lophotrochozoa</taxon>
        <taxon>Annelida</taxon>
        <taxon>Clitellata</taxon>
        <taxon>Hirudinea</taxon>
        <taxon>Rhynchobdellida</taxon>
        <taxon>Glossiphoniidae</taxon>
        <taxon>Helobdella</taxon>
    </lineage>
</organism>
<dbReference type="OMA" id="CHCEPCQ"/>
<keyword evidence="1" id="KW-1133">Transmembrane helix</keyword>
<dbReference type="EMBL" id="AMQM01001108">
    <property type="status" value="NOT_ANNOTATED_CDS"/>
    <property type="molecule type" value="Genomic_DNA"/>
</dbReference>
<dbReference type="CDD" id="cd06257">
    <property type="entry name" value="DnaJ"/>
    <property type="match status" value="1"/>
</dbReference>
<feature type="transmembrane region" description="Helical" evidence="1">
    <location>
        <begin position="44"/>
        <end position="62"/>
    </location>
</feature>
<dbReference type="OrthoDB" id="1734229at2759"/>
<dbReference type="PANTHER" id="PTHR24075">
    <property type="entry name" value="SEC63 DOMAIN-CONTAINING"/>
    <property type="match status" value="1"/>
</dbReference>
<evidence type="ECO:0000313" key="5">
    <source>
        <dbReference type="Proteomes" id="UP000015101"/>
    </source>
</evidence>
<dbReference type="SUPFAM" id="SSF46565">
    <property type="entry name" value="Chaperone J-domain"/>
    <property type="match status" value="1"/>
</dbReference>
<accession>T1FQJ4</accession>
<feature type="domain" description="J" evidence="2">
    <location>
        <begin position="75"/>
        <end position="137"/>
    </location>
</feature>
<keyword evidence="1" id="KW-0812">Transmembrane</keyword>
<evidence type="ECO:0000313" key="4">
    <source>
        <dbReference type="EnsemblMetazoa" id="HelroP188993"/>
    </source>
</evidence>
<evidence type="ECO:0000259" key="2">
    <source>
        <dbReference type="PROSITE" id="PS50076"/>
    </source>
</evidence>
<dbReference type="PRINTS" id="PR00625">
    <property type="entry name" value="JDOMAIN"/>
</dbReference>
<dbReference type="SMART" id="SM00271">
    <property type="entry name" value="DnaJ"/>
    <property type="match status" value="1"/>
</dbReference>
<proteinExistence type="predicted"/>
<gene>
    <name evidence="4" type="primary">20211091</name>
    <name evidence="3" type="ORF">HELRODRAFT_188993</name>
</gene>
<evidence type="ECO:0000313" key="3">
    <source>
        <dbReference type="EMBL" id="ESN99078.1"/>
    </source>
</evidence>
<dbReference type="InterPro" id="IPR001623">
    <property type="entry name" value="DnaJ_domain"/>
</dbReference>
<dbReference type="Pfam" id="PF00226">
    <property type="entry name" value="DnaJ"/>
    <property type="match status" value="1"/>
</dbReference>
<dbReference type="EMBL" id="AMQM01001109">
    <property type="status" value="NOT_ANNOTATED_CDS"/>
    <property type="molecule type" value="Genomic_DNA"/>
</dbReference>
<dbReference type="KEGG" id="hro:HELRODRAFT_188993"/>
<keyword evidence="1" id="KW-0472">Membrane</keyword>
<dbReference type="Proteomes" id="UP000015101">
    <property type="component" value="Unassembled WGS sequence"/>
</dbReference>
<dbReference type="InterPro" id="IPR036869">
    <property type="entry name" value="J_dom_sf"/>
</dbReference>
<dbReference type="GeneID" id="20211091"/>
<dbReference type="EnsemblMetazoa" id="HelroT188993">
    <property type="protein sequence ID" value="HelroP188993"/>
    <property type="gene ID" value="HelroG188993"/>
</dbReference>
<evidence type="ECO:0000256" key="1">
    <source>
        <dbReference type="SAM" id="Phobius"/>
    </source>
</evidence>
<dbReference type="STRING" id="6412.T1FQJ4"/>
<dbReference type="HOGENOM" id="CLU_1462857_0_0_1"/>
<dbReference type="CTD" id="20211091"/>
<dbReference type="RefSeq" id="XP_009022979.1">
    <property type="nucleotide sequence ID" value="XM_009024731.1"/>
</dbReference>
<dbReference type="Gene3D" id="1.10.287.110">
    <property type="entry name" value="DnaJ domain"/>
    <property type="match status" value="1"/>
</dbReference>